<comment type="caution">
    <text evidence="1">The sequence shown here is derived from an EMBL/GenBank/DDBJ whole genome shotgun (WGS) entry which is preliminary data.</text>
</comment>
<feature type="non-terminal residue" evidence="1">
    <location>
        <position position="1"/>
    </location>
</feature>
<sequence>AKNNIKSCFQAKELSAKSSSAVSGKKKRSKDESMRKIMDLNCWGPSTCKF</sequence>
<evidence type="ECO:0000313" key="1">
    <source>
        <dbReference type="EMBL" id="KAK7818006.1"/>
    </source>
</evidence>
<dbReference type="InterPro" id="IPR022251">
    <property type="entry name" value="DUF3774_wound-induced"/>
</dbReference>
<organism evidence="1 2">
    <name type="scientific">Quercus suber</name>
    <name type="common">Cork oak</name>
    <dbReference type="NCBI Taxonomy" id="58331"/>
    <lineage>
        <taxon>Eukaryota</taxon>
        <taxon>Viridiplantae</taxon>
        <taxon>Streptophyta</taxon>
        <taxon>Embryophyta</taxon>
        <taxon>Tracheophyta</taxon>
        <taxon>Spermatophyta</taxon>
        <taxon>Magnoliopsida</taxon>
        <taxon>eudicotyledons</taxon>
        <taxon>Gunneridae</taxon>
        <taxon>Pentapetalae</taxon>
        <taxon>rosids</taxon>
        <taxon>fabids</taxon>
        <taxon>Fagales</taxon>
        <taxon>Fagaceae</taxon>
        <taxon>Quercus</taxon>
    </lineage>
</organism>
<name>A0AAW0IV08_QUESU</name>
<protein>
    <submittedName>
        <fullName evidence="1">Uncharacterized protein</fullName>
    </submittedName>
</protein>
<dbReference type="AlphaFoldDB" id="A0AAW0IV08"/>
<gene>
    <name evidence="1" type="ORF">CFP56_041853</name>
</gene>
<proteinExistence type="predicted"/>
<evidence type="ECO:0000313" key="2">
    <source>
        <dbReference type="Proteomes" id="UP000237347"/>
    </source>
</evidence>
<reference evidence="1 2" key="1">
    <citation type="journal article" date="2018" name="Sci. Data">
        <title>The draft genome sequence of cork oak.</title>
        <authorList>
            <person name="Ramos A.M."/>
            <person name="Usie A."/>
            <person name="Barbosa P."/>
            <person name="Barros P.M."/>
            <person name="Capote T."/>
            <person name="Chaves I."/>
            <person name="Simoes F."/>
            <person name="Abreu I."/>
            <person name="Carrasquinho I."/>
            <person name="Faro C."/>
            <person name="Guimaraes J.B."/>
            <person name="Mendonca D."/>
            <person name="Nobrega F."/>
            <person name="Rodrigues L."/>
            <person name="Saibo N.J.M."/>
            <person name="Varela M.C."/>
            <person name="Egas C."/>
            <person name="Matos J."/>
            <person name="Miguel C.M."/>
            <person name="Oliveira M.M."/>
            <person name="Ricardo C.P."/>
            <person name="Goncalves S."/>
        </authorList>
    </citation>
    <scope>NUCLEOTIDE SEQUENCE [LARGE SCALE GENOMIC DNA]</scope>
    <source>
        <strain evidence="2">cv. HL8</strain>
    </source>
</reference>
<dbReference type="Proteomes" id="UP000237347">
    <property type="component" value="Unassembled WGS sequence"/>
</dbReference>
<dbReference type="Pfam" id="PF12609">
    <property type="entry name" value="DUF3774"/>
    <property type="match status" value="1"/>
</dbReference>
<keyword evidence="2" id="KW-1185">Reference proteome</keyword>
<dbReference type="EMBL" id="PKMF04000847">
    <property type="protein sequence ID" value="KAK7818006.1"/>
    <property type="molecule type" value="Genomic_DNA"/>
</dbReference>
<accession>A0AAW0IV08</accession>